<feature type="domain" description="Methyltransferase type 11" evidence="1">
    <location>
        <begin position="49"/>
        <end position="140"/>
    </location>
</feature>
<name>A0ABN1C7Y3_SACER</name>
<dbReference type="InterPro" id="IPR029063">
    <property type="entry name" value="SAM-dependent_MTases_sf"/>
</dbReference>
<dbReference type="CDD" id="cd02440">
    <property type="entry name" value="AdoMet_MTases"/>
    <property type="match status" value="1"/>
</dbReference>
<dbReference type="SUPFAM" id="SSF53335">
    <property type="entry name" value="S-adenosyl-L-methionine-dependent methyltransferases"/>
    <property type="match status" value="1"/>
</dbReference>
<dbReference type="GO" id="GO:0008168">
    <property type="term" value="F:methyltransferase activity"/>
    <property type="evidence" value="ECO:0007669"/>
    <property type="project" value="UniProtKB-KW"/>
</dbReference>
<dbReference type="Pfam" id="PF08241">
    <property type="entry name" value="Methyltransf_11"/>
    <property type="match status" value="1"/>
</dbReference>
<comment type="caution">
    <text evidence="2">The sequence shown here is derived from an EMBL/GenBank/DDBJ whole genome shotgun (WGS) entry which is preliminary data.</text>
</comment>
<gene>
    <name evidence="2" type="ORF">GCM10009533_10640</name>
</gene>
<sequence>MSTSGYGASALSKDLPGERERLGSIQSSVDEFSTAVIRGLGLAPDWRCLELGAGAGSIARWLARHCPEGHVEAVDNDVRYLDAGDAANLTVTEADVTAEGFEPGRFDLVHARFLFCHLPERDELLARAVRWLRPGGWLVITDPYQLPADTSPFPVVERIMAAYKRNFERHGADLTWARGLPALLGSNGLGSIGFTGKPACMGNLEQDRWRPLIAKVASALVADGGIDRSDLEEFERLLAEPGFVDIPQFTLAAWGRAPGAP</sequence>
<reference evidence="2 3" key="1">
    <citation type="journal article" date="2019" name="Int. J. Syst. Evol. Microbiol.">
        <title>The Global Catalogue of Microorganisms (GCM) 10K type strain sequencing project: providing services to taxonomists for standard genome sequencing and annotation.</title>
        <authorList>
            <consortium name="The Broad Institute Genomics Platform"/>
            <consortium name="The Broad Institute Genome Sequencing Center for Infectious Disease"/>
            <person name="Wu L."/>
            <person name="Ma J."/>
        </authorList>
    </citation>
    <scope>NUCLEOTIDE SEQUENCE [LARGE SCALE GENOMIC DNA]</scope>
    <source>
        <strain evidence="2 3">JCM 10303</strain>
    </source>
</reference>
<dbReference type="Gene3D" id="3.40.50.150">
    <property type="entry name" value="Vaccinia Virus protein VP39"/>
    <property type="match status" value="1"/>
</dbReference>
<dbReference type="RefSeq" id="WP_009949066.1">
    <property type="nucleotide sequence ID" value="NZ_BAAAGS010000005.1"/>
</dbReference>
<keyword evidence="3" id="KW-1185">Reference proteome</keyword>
<proteinExistence type="predicted"/>
<accession>A0ABN1C7Y3</accession>
<keyword evidence="2" id="KW-0808">Transferase</keyword>
<dbReference type="GO" id="GO:0032259">
    <property type="term" value="P:methylation"/>
    <property type="evidence" value="ECO:0007669"/>
    <property type="project" value="UniProtKB-KW"/>
</dbReference>
<dbReference type="EMBL" id="BAAAGS010000005">
    <property type="protein sequence ID" value="GAA0513639.1"/>
    <property type="molecule type" value="Genomic_DNA"/>
</dbReference>
<evidence type="ECO:0000259" key="1">
    <source>
        <dbReference type="Pfam" id="PF08241"/>
    </source>
</evidence>
<evidence type="ECO:0000313" key="2">
    <source>
        <dbReference type="EMBL" id="GAA0513639.1"/>
    </source>
</evidence>
<dbReference type="PANTHER" id="PTHR43591">
    <property type="entry name" value="METHYLTRANSFERASE"/>
    <property type="match status" value="1"/>
</dbReference>
<dbReference type="Proteomes" id="UP001500729">
    <property type="component" value="Unassembled WGS sequence"/>
</dbReference>
<protein>
    <submittedName>
        <fullName evidence="2">Methyltransferase domain-containing protein</fullName>
    </submittedName>
</protein>
<organism evidence="2 3">
    <name type="scientific">Saccharopolyspora erythraea</name>
    <name type="common">Streptomyces erythraeus</name>
    <dbReference type="NCBI Taxonomy" id="1836"/>
    <lineage>
        <taxon>Bacteria</taxon>
        <taxon>Bacillati</taxon>
        <taxon>Actinomycetota</taxon>
        <taxon>Actinomycetes</taxon>
        <taxon>Pseudonocardiales</taxon>
        <taxon>Pseudonocardiaceae</taxon>
        <taxon>Saccharopolyspora</taxon>
    </lineage>
</organism>
<keyword evidence="2" id="KW-0489">Methyltransferase</keyword>
<dbReference type="InterPro" id="IPR013216">
    <property type="entry name" value="Methyltransf_11"/>
</dbReference>
<evidence type="ECO:0000313" key="3">
    <source>
        <dbReference type="Proteomes" id="UP001500729"/>
    </source>
</evidence>